<dbReference type="Pfam" id="PF02045">
    <property type="entry name" value="CBFB_NFYA"/>
    <property type="match status" value="1"/>
</dbReference>
<accession>A0A2G5VRB2</accession>
<evidence type="ECO:0000256" key="4">
    <source>
        <dbReference type="ARBA" id="ARBA00023163"/>
    </source>
</evidence>
<comment type="function">
    <text evidence="6">Component of the sequence-specific heterotrimeric transcription factor (NF-Y) which specifically recognizes a 5'-CCAAT-3' box motif found in the promoters of its target genes.</text>
</comment>
<dbReference type="GO" id="GO:0005634">
    <property type="term" value="C:nucleus"/>
    <property type="evidence" value="ECO:0007669"/>
    <property type="project" value="UniProtKB-SubCell"/>
</dbReference>
<organism evidence="8 9">
    <name type="scientific">Caenorhabditis nigoni</name>
    <dbReference type="NCBI Taxonomy" id="1611254"/>
    <lineage>
        <taxon>Eukaryota</taxon>
        <taxon>Metazoa</taxon>
        <taxon>Ecdysozoa</taxon>
        <taxon>Nematoda</taxon>
        <taxon>Chromadorea</taxon>
        <taxon>Rhabditida</taxon>
        <taxon>Rhabditina</taxon>
        <taxon>Rhabditomorpha</taxon>
        <taxon>Rhabditoidea</taxon>
        <taxon>Rhabditidae</taxon>
        <taxon>Peloderinae</taxon>
        <taxon>Caenorhabditis</taxon>
    </lineage>
</organism>
<dbReference type="EMBL" id="PDUG01000001">
    <property type="protein sequence ID" value="PIC54323.1"/>
    <property type="molecule type" value="Genomic_DNA"/>
</dbReference>
<evidence type="ECO:0000256" key="1">
    <source>
        <dbReference type="ARBA" id="ARBA00004123"/>
    </source>
</evidence>
<feature type="compositionally biased region" description="Low complexity" evidence="7">
    <location>
        <begin position="541"/>
        <end position="553"/>
    </location>
</feature>
<dbReference type="STRING" id="1611254.A0A2G5VRB2"/>
<comment type="similarity">
    <text evidence="6">Belongs to the NFYA/HAP2 subunit family.</text>
</comment>
<dbReference type="GO" id="GO:0003677">
    <property type="term" value="F:DNA binding"/>
    <property type="evidence" value="ECO:0007669"/>
    <property type="project" value="UniProtKB-KW"/>
</dbReference>
<keyword evidence="9" id="KW-1185">Reference proteome</keyword>
<evidence type="ECO:0000256" key="5">
    <source>
        <dbReference type="ARBA" id="ARBA00023242"/>
    </source>
</evidence>
<dbReference type="GO" id="GO:0003700">
    <property type="term" value="F:DNA-binding transcription factor activity"/>
    <property type="evidence" value="ECO:0007669"/>
    <property type="project" value="UniProtKB-UniRule"/>
</dbReference>
<evidence type="ECO:0000256" key="6">
    <source>
        <dbReference type="RuleBase" id="RU367155"/>
    </source>
</evidence>
<feature type="compositionally biased region" description="Polar residues" evidence="7">
    <location>
        <begin position="367"/>
        <end position="381"/>
    </location>
</feature>
<keyword evidence="3 6" id="KW-0238">DNA-binding</keyword>
<feature type="region of interest" description="Disordered" evidence="7">
    <location>
        <begin position="184"/>
        <end position="213"/>
    </location>
</feature>
<dbReference type="Proteomes" id="UP000230233">
    <property type="component" value="Chromosome I"/>
</dbReference>
<feature type="region of interest" description="Disordered" evidence="7">
    <location>
        <begin position="1"/>
        <end position="29"/>
    </location>
</feature>
<name>A0A2G5VRB2_9PELO</name>
<reference evidence="9" key="1">
    <citation type="submission" date="2017-10" db="EMBL/GenBank/DDBJ databases">
        <title>Rapid genome shrinkage in a self-fertile nematode reveals novel sperm competition proteins.</title>
        <authorList>
            <person name="Yin D."/>
            <person name="Schwarz E.M."/>
            <person name="Thomas C.G."/>
            <person name="Felde R.L."/>
            <person name="Korf I.F."/>
            <person name="Cutter A.D."/>
            <person name="Schartner C.M."/>
            <person name="Ralston E.J."/>
            <person name="Meyer B.J."/>
            <person name="Haag E.S."/>
        </authorList>
    </citation>
    <scope>NUCLEOTIDE SEQUENCE [LARGE SCALE GENOMIC DNA]</scope>
    <source>
        <strain evidence="9">JU1422</strain>
    </source>
</reference>
<dbReference type="PROSITE" id="PS51152">
    <property type="entry name" value="NFYA_HAP2_2"/>
    <property type="match status" value="1"/>
</dbReference>
<dbReference type="PRINTS" id="PR00616">
    <property type="entry name" value="CCAATSUBUNTB"/>
</dbReference>
<comment type="subcellular location">
    <subcellularLocation>
        <location evidence="1 6">Nucleus</location>
    </subcellularLocation>
</comment>
<evidence type="ECO:0000313" key="8">
    <source>
        <dbReference type="EMBL" id="PIC54323.1"/>
    </source>
</evidence>
<sequence>MRGVSDAGPGPGTVEAQGRANALQSEPIKGFYDHEKMKRMWLEGEERSMNSPTTSAIRRKPEISSFPGPSKTIFPRKNALRPYCLGPAKPRVAYPNRKPIPIREIPVNKAEPDLDWSILDRLNRSIRSPTADDLNIPMHSRSPSPPADDLNLLEAVTSLEGPSTSSEDPITLESLTPEFYDFSDDLDESLNTKNPENSKISNVDLKNSQKSNPTNIADALQNVLTNTYEKSSFTPNLPQRYTQRAAQKTTRFPANFNETIRIDASDDVAEDDGGKPIPVNPRQFVRILRRREMRGRQEDSGVIPVERQAYLYESRHQHALSRVRLSDGRFDPTARKNADQSPSEKVPTLPTLKRQYTLIRPAHSDQAPPTNSSEMYRTQGPQVPRLPKASIRAPVSQEPPKPTPPPPKKVPQKPVVPYDPQQFRPKISQIYRPQPTKRTFPSLLVTAARPIPAKSDSSKPAVQMFHSLYQKIPPITSTNPPRRPILERKVAIPLPGPSNIAQLRPTGSTRAQIQTAAPHGTANIEIREESSEFLDSLNTLTSSEATTTPPESLDSLLSGIIEDFSQD</sequence>
<gene>
    <name evidence="8" type="primary">Cnig_chr_I.g3618</name>
    <name evidence="8" type="ORF">B9Z55_003618</name>
</gene>
<keyword evidence="2 6" id="KW-0805">Transcription regulation</keyword>
<comment type="subunit">
    <text evidence="6">Heterotrimer.</text>
</comment>
<evidence type="ECO:0000256" key="3">
    <source>
        <dbReference type="ARBA" id="ARBA00023125"/>
    </source>
</evidence>
<keyword evidence="4 6" id="KW-0804">Transcription</keyword>
<dbReference type="AlphaFoldDB" id="A0A2G5VRB2"/>
<feature type="region of interest" description="Disordered" evidence="7">
    <location>
        <begin position="45"/>
        <end position="72"/>
    </location>
</feature>
<dbReference type="OrthoDB" id="1097733at2759"/>
<evidence type="ECO:0000313" key="9">
    <source>
        <dbReference type="Proteomes" id="UP000230233"/>
    </source>
</evidence>
<feature type="region of interest" description="Disordered" evidence="7">
    <location>
        <begin position="323"/>
        <end position="420"/>
    </location>
</feature>
<protein>
    <recommendedName>
        <fullName evidence="6">Nuclear transcription factor Y subunit</fullName>
    </recommendedName>
</protein>
<dbReference type="SMART" id="SM00521">
    <property type="entry name" value="CBF"/>
    <property type="match status" value="1"/>
</dbReference>
<dbReference type="Gene3D" id="6.10.250.2430">
    <property type="match status" value="1"/>
</dbReference>
<feature type="region of interest" description="Disordered" evidence="7">
    <location>
        <begin position="541"/>
        <end position="567"/>
    </location>
</feature>
<evidence type="ECO:0000256" key="7">
    <source>
        <dbReference type="SAM" id="MobiDB-lite"/>
    </source>
</evidence>
<keyword evidence="5 6" id="KW-0539">Nucleus</keyword>
<proteinExistence type="inferred from homology"/>
<feature type="compositionally biased region" description="Basic and acidic residues" evidence="7">
    <location>
        <begin position="324"/>
        <end position="338"/>
    </location>
</feature>
<dbReference type="PANTHER" id="PTHR12632">
    <property type="entry name" value="TRANSCRIPTION FACTOR NF-Y ALPHA-RELATED"/>
    <property type="match status" value="1"/>
</dbReference>
<comment type="caution">
    <text evidence="8">The sequence shown here is derived from an EMBL/GenBank/DDBJ whole genome shotgun (WGS) entry which is preliminary data.</text>
</comment>
<feature type="compositionally biased region" description="Polar residues" evidence="7">
    <location>
        <begin position="189"/>
        <end position="213"/>
    </location>
</feature>
<evidence type="ECO:0000256" key="2">
    <source>
        <dbReference type="ARBA" id="ARBA00023015"/>
    </source>
</evidence>
<dbReference type="InterPro" id="IPR001289">
    <property type="entry name" value="NFYA"/>
</dbReference>
<feature type="compositionally biased region" description="Pro residues" evidence="7">
    <location>
        <begin position="397"/>
        <end position="409"/>
    </location>
</feature>